<dbReference type="Proteomes" id="UP000053424">
    <property type="component" value="Unassembled WGS sequence"/>
</dbReference>
<dbReference type="PROSITE" id="PS50181">
    <property type="entry name" value="FBOX"/>
    <property type="match status" value="1"/>
</dbReference>
<dbReference type="HOGENOM" id="CLU_027357_0_0_1"/>
<dbReference type="InterPro" id="IPR036047">
    <property type="entry name" value="F-box-like_dom_sf"/>
</dbReference>
<dbReference type="AlphaFoldDB" id="A0A0C3BXF4"/>
<dbReference type="SUPFAM" id="SSF81383">
    <property type="entry name" value="F-box domain"/>
    <property type="match status" value="1"/>
</dbReference>
<protein>
    <recommendedName>
        <fullName evidence="1">F-box domain-containing protein</fullName>
    </recommendedName>
</protein>
<dbReference type="InterPro" id="IPR001810">
    <property type="entry name" value="F-box_dom"/>
</dbReference>
<reference evidence="2 3" key="1">
    <citation type="submission" date="2014-04" db="EMBL/GenBank/DDBJ databases">
        <authorList>
            <consortium name="DOE Joint Genome Institute"/>
            <person name="Kuo A."/>
            <person name="Gay G."/>
            <person name="Dore J."/>
            <person name="Kohler A."/>
            <person name="Nagy L.G."/>
            <person name="Floudas D."/>
            <person name="Copeland A."/>
            <person name="Barry K.W."/>
            <person name="Cichocki N."/>
            <person name="Veneault-Fourrey C."/>
            <person name="LaButti K."/>
            <person name="Lindquist E.A."/>
            <person name="Lipzen A."/>
            <person name="Lundell T."/>
            <person name="Morin E."/>
            <person name="Murat C."/>
            <person name="Sun H."/>
            <person name="Tunlid A."/>
            <person name="Henrissat B."/>
            <person name="Grigoriev I.V."/>
            <person name="Hibbett D.S."/>
            <person name="Martin F."/>
            <person name="Nordberg H.P."/>
            <person name="Cantor M.N."/>
            <person name="Hua S.X."/>
        </authorList>
    </citation>
    <scope>NUCLEOTIDE SEQUENCE [LARGE SCALE GENOMIC DNA]</scope>
    <source>
        <strain evidence="3">h7</strain>
    </source>
</reference>
<evidence type="ECO:0000313" key="3">
    <source>
        <dbReference type="Proteomes" id="UP000053424"/>
    </source>
</evidence>
<feature type="domain" description="F-box" evidence="1">
    <location>
        <begin position="19"/>
        <end position="64"/>
    </location>
</feature>
<gene>
    <name evidence="2" type="ORF">M413DRAFT_445302</name>
</gene>
<accession>A0A0C3BXF4</accession>
<evidence type="ECO:0000259" key="1">
    <source>
        <dbReference type="PROSITE" id="PS50181"/>
    </source>
</evidence>
<name>A0A0C3BXF4_HEBCY</name>
<reference evidence="3" key="2">
    <citation type="submission" date="2015-01" db="EMBL/GenBank/DDBJ databases">
        <title>Evolutionary Origins and Diversification of the Mycorrhizal Mutualists.</title>
        <authorList>
            <consortium name="DOE Joint Genome Institute"/>
            <consortium name="Mycorrhizal Genomics Consortium"/>
            <person name="Kohler A."/>
            <person name="Kuo A."/>
            <person name="Nagy L.G."/>
            <person name="Floudas D."/>
            <person name="Copeland A."/>
            <person name="Barry K.W."/>
            <person name="Cichocki N."/>
            <person name="Veneault-Fourrey C."/>
            <person name="LaButti K."/>
            <person name="Lindquist E.A."/>
            <person name="Lipzen A."/>
            <person name="Lundell T."/>
            <person name="Morin E."/>
            <person name="Murat C."/>
            <person name="Riley R."/>
            <person name="Ohm R."/>
            <person name="Sun H."/>
            <person name="Tunlid A."/>
            <person name="Henrissat B."/>
            <person name="Grigoriev I.V."/>
            <person name="Hibbett D.S."/>
            <person name="Martin F."/>
        </authorList>
    </citation>
    <scope>NUCLEOTIDE SEQUENCE [LARGE SCALE GENOMIC DNA]</scope>
    <source>
        <strain evidence="3">h7</strain>
    </source>
</reference>
<proteinExistence type="predicted"/>
<dbReference type="Pfam" id="PF12937">
    <property type="entry name" value="F-box-like"/>
    <property type="match status" value="1"/>
</dbReference>
<organism evidence="2 3">
    <name type="scientific">Hebeloma cylindrosporum</name>
    <dbReference type="NCBI Taxonomy" id="76867"/>
    <lineage>
        <taxon>Eukaryota</taxon>
        <taxon>Fungi</taxon>
        <taxon>Dikarya</taxon>
        <taxon>Basidiomycota</taxon>
        <taxon>Agaricomycotina</taxon>
        <taxon>Agaricomycetes</taxon>
        <taxon>Agaricomycetidae</taxon>
        <taxon>Agaricales</taxon>
        <taxon>Agaricineae</taxon>
        <taxon>Hymenogastraceae</taxon>
        <taxon>Hebeloma</taxon>
    </lineage>
</organism>
<dbReference type="EMBL" id="KN831780">
    <property type="protein sequence ID" value="KIM41265.1"/>
    <property type="molecule type" value="Genomic_DNA"/>
</dbReference>
<sequence>MSVSTHEAEVDIGEVVSVPATLPNLPNELLLLVIEHLDNDALLNLGLTCQRMNVIAFNHFFSANDIHNPGSGCFNPHGTTPPPVETLPILRRALFVTYLSYFDFALNIGIERMFSELSDIRALTTRLQSMDVFNCLPMHRWYRSVTSLLDAVLEKGCTELHVSAGTKFSTLYANHIAVQELPGLTQLQVNLNQGRIVVEKESRFARLRKQLGRIRFSGRRQNQKHSRHVGDNNDVIVNTAMGNAGKVRTMSIVDKANSSPVAPEFQPAFPSSREIRLAEVYIHSDMLLQHPFSQWTLLTLNAASSTITKLSLKLVMEASPTWNIFSASLALPLLQDFKFMNEFFSPPDVAAFVDVEDFLVNHPRITHLYLYGVGLPPSSKAVPRPSFQNLITFDAHPTYTVWLMNSLISSPAALPSLQRNYNHRITWDFDYSLFDSGLEAIATFPRSVVLALTFNCRSDVESWIRSHVRAGVEMTAVSRLVHTHTLSIYDSWSEYNAGMVAIIPDWLQLFPALKHLKFEREAQVNVAKLIEPQYVATISLLCQKLETMSVNRETFDLELVRKNLNSGADS</sequence>
<evidence type="ECO:0000313" key="2">
    <source>
        <dbReference type="EMBL" id="KIM41265.1"/>
    </source>
</evidence>
<dbReference type="OrthoDB" id="2635672at2759"/>
<keyword evidence="3" id="KW-1185">Reference proteome</keyword>